<evidence type="ECO:0000313" key="7">
    <source>
        <dbReference type="EMBL" id="EPZ31035.1"/>
    </source>
</evidence>
<feature type="active site" description="Nucleophile" evidence="5">
    <location>
        <position position="271"/>
    </location>
</feature>
<keyword evidence="1 5" id="KW-0489">Methyltransferase</keyword>
<reference evidence="7 8" key="1">
    <citation type="journal article" date="2013" name="Curr. Biol.">
        <title>Shared signatures of parasitism and phylogenomics unite Cryptomycota and microsporidia.</title>
        <authorList>
            <person name="James T.Y."/>
            <person name="Pelin A."/>
            <person name="Bonen L."/>
            <person name="Ahrendt S."/>
            <person name="Sain D."/>
            <person name="Corradi N."/>
            <person name="Stajich J.E."/>
        </authorList>
    </citation>
    <scope>NUCLEOTIDE SEQUENCE [LARGE SCALE GENOMIC DNA]</scope>
    <source>
        <strain evidence="7 8">CSF55</strain>
    </source>
</reference>
<feature type="binding site" evidence="5">
    <location>
        <position position="207"/>
    </location>
    <ligand>
        <name>S-adenosyl-L-methionine</name>
        <dbReference type="ChEBI" id="CHEBI:59789"/>
    </ligand>
</feature>
<gene>
    <name evidence="7" type="ORF">O9G_001509</name>
</gene>
<feature type="domain" description="SAM-dependent MTase RsmB/NOP-type" evidence="6">
    <location>
        <begin position="1"/>
        <end position="336"/>
    </location>
</feature>
<comment type="caution">
    <text evidence="5">Lacks conserved residue(s) required for the propagation of feature annotation.</text>
</comment>
<evidence type="ECO:0000256" key="1">
    <source>
        <dbReference type="ARBA" id="ARBA00022603"/>
    </source>
</evidence>
<accession>A0A075AQQ6</accession>
<keyword evidence="3 5" id="KW-0949">S-adenosyl-L-methionine</keyword>
<feature type="binding site" evidence="5">
    <location>
        <position position="147"/>
    </location>
    <ligand>
        <name>S-adenosyl-L-methionine</name>
        <dbReference type="ChEBI" id="CHEBI:59789"/>
    </ligand>
</feature>
<sequence length="337" mass="38120">MNFPDAFIDFLNKEGVDPKVYSVETPRYFIWNTLYPLETDTIEKEFPGVLKLEPPYDYIIGIDLSSLVAVETLDINPNDKVLDLCCAPGNNGFFVGVGTKLSVIASKLGDSGIGSVTGVDISLSRLNNCRSIMKRMKVNKARVYCTDGTTFDKLAPDELPNIFEPFQKKRKTKLQKSDDPTLFHESYIFKRRANISCNSLYDKVLVDAECTHDGSLRHILKSCVEFNQWDNFLKRIQDQAALEGLYDLQYRLLENGYKLLKPDGVLVYSTCSLTQSQNENIIRKFLRATPNAVLEDINTFLPSKVQPGKVTLPKCIRFDPLCSGISGFFIARLRKLK</sequence>
<evidence type="ECO:0000256" key="4">
    <source>
        <dbReference type="ARBA" id="ARBA00022884"/>
    </source>
</evidence>
<dbReference type="PRINTS" id="PR02010">
    <property type="entry name" value="RCMT9"/>
</dbReference>
<dbReference type="EMBL" id="KE561324">
    <property type="protein sequence ID" value="EPZ31035.1"/>
    <property type="molecule type" value="Genomic_DNA"/>
</dbReference>
<dbReference type="InterPro" id="IPR023267">
    <property type="entry name" value="RCMT"/>
</dbReference>
<dbReference type="PANTHER" id="PTHR22807">
    <property type="entry name" value="NOP2 YEAST -RELATED NOL1/NOP2/FMU SUN DOMAIN-CONTAINING"/>
    <property type="match status" value="1"/>
</dbReference>
<keyword evidence="2 5" id="KW-0808">Transferase</keyword>
<name>A0A075AQQ6_ROZAC</name>
<dbReference type="InterPro" id="IPR029063">
    <property type="entry name" value="SAM-dependent_MTases_sf"/>
</dbReference>
<dbReference type="Pfam" id="PF01189">
    <property type="entry name" value="Methyltr_RsmB-F"/>
    <property type="match status" value="2"/>
</dbReference>
<dbReference type="STRING" id="988480.A0A075AQQ6"/>
<feature type="binding site" evidence="5">
    <location>
        <position position="120"/>
    </location>
    <ligand>
        <name>S-adenosyl-L-methionine</name>
        <dbReference type="ChEBI" id="CHEBI:59789"/>
    </ligand>
</feature>
<dbReference type="PRINTS" id="PR02008">
    <property type="entry name" value="RCMTFAMILY"/>
</dbReference>
<organism evidence="7 8">
    <name type="scientific">Rozella allomycis (strain CSF55)</name>
    <dbReference type="NCBI Taxonomy" id="988480"/>
    <lineage>
        <taxon>Eukaryota</taxon>
        <taxon>Fungi</taxon>
        <taxon>Fungi incertae sedis</taxon>
        <taxon>Cryptomycota</taxon>
        <taxon>Cryptomycota incertae sedis</taxon>
        <taxon>Rozella</taxon>
    </lineage>
</organism>
<dbReference type="OrthoDB" id="6093671at2759"/>
<evidence type="ECO:0000259" key="6">
    <source>
        <dbReference type="PROSITE" id="PS51686"/>
    </source>
</evidence>
<dbReference type="PANTHER" id="PTHR22807:SF16">
    <property type="entry name" value="SAM-DEPENDENT MTASE RSMB_NOP-TYPE DOMAIN-CONTAINING PROTEIN"/>
    <property type="match status" value="1"/>
</dbReference>
<evidence type="ECO:0000256" key="5">
    <source>
        <dbReference type="PROSITE-ProRule" id="PRU01023"/>
    </source>
</evidence>
<proteinExistence type="inferred from homology"/>
<evidence type="ECO:0000256" key="2">
    <source>
        <dbReference type="ARBA" id="ARBA00022679"/>
    </source>
</evidence>
<evidence type="ECO:0000256" key="3">
    <source>
        <dbReference type="ARBA" id="ARBA00022691"/>
    </source>
</evidence>
<dbReference type="Proteomes" id="UP000030755">
    <property type="component" value="Unassembled WGS sequence"/>
</dbReference>
<dbReference type="InterPro" id="IPR049560">
    <property type="entry name" value="MeTrfase_RsmB-F_NOP2_cat"/>
</dbReference>
<dbReference type="InterPro" id="IPR001678">
    <property type="entry name" value="MeTrfase_RsmB-F_NOP2_dom"/>
</dbReference>
<evidence type="ECO:0000313" key="8">
    <source>
        <dbReference type="Proteomes" id="UP000030755"/>
    </source>
</evidence>
<dbReference type="GO" id="GO:0008173">
    <property type="term" value="F:RNA methyltransferase activity"/>
    <property type="evidence" value="ECO:0007669"/>
    <property type="project" value="InterPro"/>
</dbReference>
<comment type="similarity">
    <text evidence="5">Belongs to the class I-like SAM-binding methyltransferase superfamily. RsmB/NOP family.</text>
</comment>
<dbReference type="CDD" id="cd02440">
    <property type="entry name" value="AdoMet_MTases"/>
    <property type="match status" value="1"/>
</dbReference>
<keyword evidence="4 5" id="KW-0694">RNA-binding</keyword>
<dbReference type="Gene3D" id="3.40.50.150">
    <property type="entry name" value="Vaccinia Virus protein VP39"/>
    <property type="match status" value="1"/>
</dbReference>
<dbReference type="InterPro" id="IPR023269">
    <property type="entry name" value="RCMT_subfamily_9"/>
</dbReference>
<dbReference type="HOGENOM" id="CLU_039793_0_0_1"/>
<dbReference type="PROSITE" id="PS51686">
    <property type="entry name" value="SAM_MT_RSMB_NOP"/>
    <property type="match status" value="1"/>
</dbReference>
<dbReference type="AlphaFoldDB" id="A0A075AQQ6"/>
<dbReference type="GO" id="GO:0003723">
    <property type="term" value="F:RNA binding"/>
    <property type="evidence" value="ECO:0007669"/>
    <property type="project" value="UniProtKB-UniRule"/>
</dbReference>
<dbReference type="GO" id="GO:0001510">
    <property type="term" value="P:RNA methylation"/>
    <property type="evidence" value="ECO:0007669"/>
    <property type="project" value="InterPro"/>
</dbReference>
<dbReference type="SUPFAM" id="SSF53335">
    <property type="entry name" value="S-adenosyl-L-methionine-dependent methyltransferases"/>
    <property type="match status" value="1"/>
</dbReference>
<protein>
    <recommendedName>
        <fullName evidence="6">SAM-dependent MTase RsmB/NOP-type domain-containing protein</fullName>
    </recommendedName>
</protein>
<keyword evidence="8" id="KW-1185">Reference proteome</keyword>
<dbReference type="OMA" id="KYEKWGW"/>